<proteinExistence type="predicted"/>
<evidence type="ECO:0000256" key="2">
    <source>
        <dbReference type="ARBA" id="ARBA00022771"/>
    </source>
</evidence>
<dbReference type="EMBL" id="GL883130">
    <property type="protein sequence ID" value="EGG02510.1"/>
    <property type="molecule type" value="Genomic_DNA"/>
</dbReference>
<evidence type="ECO:0000259" key="6">
    <source>
        <dbReference type="PROSITE" id="PS50808"/>
    </source>
</evidence>
<feature type="region of interest" description="Disordered" evidence="5">
    <location>
        <begin position="108"/>
        <end position="156"/>
    </location>
</feature>
<evidence type="ECO:0000256" key="1">
    <source>
        <dbReference type="ARBA" id="ARBA00022723"/>
    </source>
</evidence>
<keyword evidence="8" id="KW-1185">Reference proteome</keyword>
<evidence type="ECO:0000313" key="7">
    <source>
        <dbReference type="EMBL" id="EGG02510.1"/>
    </source>
</evidence>
<evidence type="ECO:0000256" key="4">
    <source>
        <dbReference type="PROSITE-ProRule" id="PRU00027"/>
    </source>
</evidence>
<dbReference type="GeneID" id="18930607"/>
<dbReference type="VEuPathDB" id="FungiDB:MELLADRAFT_66320"/>
<reference evidence="8" key="1">
    <citation type="journal article" date="2011" name="Proc. Natl. Acad. Sci. U.S.A.">
        <title>Obligate biotrophy features unraveled by the genomic analysis of rust fungi.</title>
        <authorList>
            <person name="Duplessis S."/>
            <person name="Cuomo C.A."/>
            <person name="Lin Y.-C."/>
            <person name="Aerts A."/>
            <person name="Tisserant E."/>
            <person name="Veneault-Fourrey C."/>
            <person name="Joly D.L."/>
            <person name="Hacquard S."/>
            <person name="Amselem J."/>
            <person name="Cantarel B.L."/>
            <person name="Chiu R."/>
            <person name="Coutinho P.M."/>
            <person name="Feau N."/>
            <person name="Field M."/>
            <person name="Frey P."/>
            <person name="Gelhaye E."/>
            <person name="Goldberg J."/>
            <person name="Grabherr M.G."/>
            <person name="Kodira C.D."/>
            <person name="Kohler A."/>
            <person name="Kuees U."/>
            <person name="Lindquist E.A."/>
            <person name="Lucas S.M."/>
            <person name="Mago R."/>
            <person name="Mauceli E."/>
            <person name="Morin E."/>
            <person name="Murat C."/>
            <person name="Pangilinan J.L."/>
            <person name="Park R."/>
            <person name="Pearson M."/>
            <person name="Quesneville H."/>
            <person name="Rouhier N."/>
            <person name="Sakthikumar S."/>
            <person name="Salamov A.A."/>
            <person name="Schmutz J."/>
            <person name="Selles B."/>
            <person name="Shapiro H."/>
            <person name="Tanguay P."/>
            <person name="Tuskan G.A."/>
            <person name="Henrissat B."/>
            <person name="Van de Peer Y."/>
            <person name="Rouze P."/>
            <person name="Ellis J.G."/>
            <person name="Dodds P.N."/>
            <person name="Schein J.E."/>
            <person name="Zhong S."/>
            <person name="Hamelin R.C."/>
            <person name="Grigoriev I.V."/>
            <person name="Szabo L.J."/>
            <person name="Martin F."/>
        </authorList>
    </citation>
    <scope>NUCLEOTIDE SEQUENCE [LARGE SCALE GENOMIC DNA]</scope>
    <source>
        <strain evidence="8">98AG31 / pathotype 3-4-7</strain>
    </source>
</reference>
<feature type="compositionally biased region" description="Low complexity" evidence="5">
    <location>
        <begin position="112"/>
        <end position="122"/>
    </location>
</feature>
<dbReference type="GO" id="GO:0008270">
    <property type="term" value="F:zinc ion binding"/>
    <property type="evidence" value="ECO:0007669"/>
    <property type="project" value="UniProtKB-KW"/>
</dbReference>
<feature type="domain" description="BED-type" evidence="6">
    <location>
        <begin position="43"/>
        <end position="99"/>
    </location>
</feature>
<dbReference type="eggNOG" id="ENOG502S94A">
    <property type="taxonomic scope" value="Eukaryota"/>
</dbReference>
<accession>F4RYQ4</accession>
<keyword evidence="3" id="KW-0862">Zinc</keyword>
<evidence type="ECO:0000256" key="5">
    <source>
        <dbReference type="SAM" id="MobiDB-lite"/>
    </source>
</evidence>
<dbReference type="InterPro" id="IPR003656">
    <property type="entry name" value="Znf_BED"/>
</dbReference>
<dbReference type="GO" id="GO:0003677">
    <property type="term" value="F:DNA binding"/>
    <property type="evidence" value="ECO:0007669"/>
    <property type="project" value="InterPro"/>
</dbReference>
<dbReference type="RefSeq" id="XP_007414199.1">
    <property type="nucleotide sequence ID" value="XM_007414137.1"/>
</dbReference>
<keyword evidence="2 4" id="KW-0863">Zinc-finger</keyword>
<sequence length="734" mass="84999">MQTPDRKKVKIDETPTNSAHQEQQQPQLQAASNPEINWQEPTKAHGMRWQGFLMSDVRGDSSNRRSAKCKYCDEEFSNGKPSVLFKHIKMMCPSVPDSNKTEYIKITSEENQQQQAQQAQQQEHSTQPSSSRKRKVKSEPPQEQQQPQPPQPTPPKEYERLHELLFKSIIKSNSSFSLLDEPNFQAYQIGLSPKGYLIPNSNQFIKVTIPLIYAKHQIESINKLQNLQHLSLSIDHFTLHQNHQFGYAIIIHSSEFQINQLIEVLHFSPQTHSSQNLFNSIKQTLDAKSLSLDQFDGLVSDHSNPIIQELINLFKFEYSHILHLNSSIHLITSISKLILSHPFIQPIIDSNQILYDFFTNSAHWNHYLINFNQPNPNLQAGSFQFTSQTNPSWYSIIKISSWVHTYQLALQHASTLSSIDPNPILQPHQHQLPNHIQTLIQDTNHLILNETLNEIISPLLETFNRIKSTHFQISNLWSELISLLQSFTHRCQKLSNHVDFLEFNLNSIKLIEELSLKVLKEDEVYLIGFFLTPKFKTLSVSKKFGLDDLLRSVLKIVKVWKFNKLEAILIKELLTDYYHQESKMKAGESSYTYWTQQDPSLLKTLSLRLLNLIPNTYPIQETLSSQITFSIPDPSLQKMIQQLIYSTDFQSIPSSFDQNRFTNLDPITVYQHFKLIDSKLTNLNDRFMDWFDLDAWKDLIPQDDLLGLGNDILVDQIGMTGNVNHEIWDIEDLL</sequence>
<evidence type="ECO:0000256" key="3">
    <source>
        <dbReference type="ARBA" id="ARBA00022833"/>
    </source>
</evidence>
<feature type="compositionally biased region" description="Basic and acidic residues" evidence="5">
    <location>
        <begin position="1"/>
        <end position="13"/>
    </location>
</feature>
<dbReference type="HOGENOM" id="CLU_027159_0_0_1"/>
<dbReference type="Proteomes" id="UP000001072">
    <property type="component" value="Unassembled WGS sequence"/>
</dbReference>
<organism evidence="8">
    <name type="scientific">Melampsora larici-populina (strain 98AG31 / pathotype 3-4-7)</name>
    <name type="common">Poplar leaf rust fungus</name>
    <dbReference type="NCBI Taxonomy" id="747676"/>
    <lineage>
        <taxon>Eukaryota</taxon>
        <taxon>Fungi</taxon>
        <taxon>Dikarya</taxon>
        <taxon>Basidiomycota</taxon>
        <taxon>Pucciniomycotina</taxon>
        <taxon>Pucciniomycetes</taxon>
        <taxon>Pucciniales</taxon>
        <taxon>Melampsoraceae</taxon>
        <taxon>Melampsora</taxon>
    </lineage>
</organism>
<evidence type="ECO:0000313" key="8">
    <source>
        <dbReference type="Proteomes" id="UP000001072"/>
    </source>
</evidence>
<name>F4RYQ4_MELLP</name>
<dbReference type="PROSITE" id="PS50808">
    <property type="entry name" value="ZF_BED"/>
    <property type="match status" value="1"/>
</dbReference>
<gene>
    <name evidence="7" type="ORF">MELLADRAFT_66320</name>
</gene>
<dbReference type="OrthoDB" id="2504795at2759"/>
<feature type="compositionally biased region" description="Polar residues" evidence="5">
    <location>
        <begin position="30"/>
        <end position="40"/>
    </location>
</feature>
<dbReference type="KEGG" id="mlr:MELLADRAFT_66320"/>
<keyword evidence="1" id="KW-0479">Metal-binding</keyword>
<dbReference type="InParanoid" id="F4RYQ4"/>
<protein>
    <recommendedName>
        <fullName evidence="6">BED-type domain-containing protein</fullName>
    </recommendedName>
</protein>
<feature type="region of interest" description="Disordered" evidence="5">
    <location>
        <begin position="1"/>
        <end position="51"/>
    </location>
</feature>
<dbReference type="AlphaFoldDB" id="F4RYQ4"/>